<dbReference type="EnsemblPlants" id="Pp3c7_9030V3.1">
    <property type="protein sequence ID" value="PAC:32926207.CDS.1"/>
    <property type="gene ID" value="Pp3c7_9030"/>
</dbReference>
<protein>
    <submittedName>
        <fullName evidence="2 3">Uncharacterized protein</fullName>
    </submittedName>
</protein>
<proteinExistence type="predicted"/>
<reference evidence="3" key="3">
    <citation type="submission" date="2020-12" db="UniProtKB">
        <authorList>
            <consortium name="EnsemblPlants"/>
        </authorList>
    </citation>
    <scope>IDENTIFICATION</scope>
</reference>
<organism evidence="2">
    <name type="scientific">Physcomitrium patens</name>
    <name type="common">Spreading-leaved earth moss</name>
    <name type="synonym">Physcomitrella patens</name>
    <dbReference type="NCBI Taxonomy" id="3218"/>
    <lineage>
        <taxon>Eukaryota</taxon>
        <taxon>Viridiplantae</taxon>
        <taxon>Streptophyta</taxon>
        <taxon>Embryophyta</taxon>
        <taxon>Bryophyta</taxon>
        <taxon>Bryophytina</taxon>
        <taxon>Bryopsida</taxon>
        <taxon>Funariidae</taxon>
        <taxon>Funariales</taxon>
        <taxon>Funariaceae</taxon>
        <taxon>Physcomitrium</taxon>
    </lineage>
</organism>
<sequence length="51" mass="6261">MSIKNILSFFYFIRWLIKVHCLFFSNRMILIVCNLMLLLYILKLSIFFIVQ</sequence>
<keyword evidence="1" id="KW-1133">Transmembrane helix</keyword>
<dbReference type="InParanoid" id="A0A2K1KB20"/>
<evidence type="ECO:0000313" key="2">
    <source>
        <dbReference type="EMBL" id="PNR50969.1"/>
    </source>
</evidence>
<evidence type="ECO:0000313" key="4">
    <source>
        <dbReference type="Proteomes" id="UP000006727"/>
    </source>
</evidence>
<accession>A0A2K1KB20</accession>
<feature type="transmembrane region" description="Helical" evidence="1">
    <location>
        <begin position="31"/>
        <end position="50"/>
    </location>
</feature>
<gene>
    <name evidence="2" type="ORF">PHYPA_010155</name>
</gene>
<reference evidence="2 4" key="1">
    <citation type="journal article" date="2008" name="Science">
        <title>The Physcomitrella genome reveals evolutionary insights into the conquest of land by plants.</title>
        <authorList>
            <person name="Rensing S."/>
            <person name="Lang D."/>
            <person name="Zimmer A."/>
            <person name="Terry A."/>
            <person name="Salamov A."/>
            <person name="Shapiro H."/>
            <person name="Nishiyama T."/>
            <person name="Perroud P.-F."/>
            <person name="Lindquist E."/>
            <person name="Kamisugi Y."/>
            <person name="Tanahashi T."/>
            <person name="Sakakibara K."/>
            <person name="Fujita T."/>
            <person name="Oishi K."/>
            <person name="Shin-I T."/>
            <person name="Kuroki Y."/>
            <person name="Toyoda A."/>
            <person name="Suzuki Y."/>
            <person name="Hashimoto A."/>
            <person name="Yamaguchi K."/>
            <person name="Sugano A."/>
            <person name="Kohara Y."/>
            <person name="Fujiyama A."/>
            <person name="Anterola A."/>
            <person name="Aoki S."/>
            <person name="Ashton N."/>
            <person name="Barbazuk W.B."/>
            <person name="Barker E."/>
            <person name="Bennetzen J."/>
            <person name="Bezanilla M."/>
            <person name="Blankenship R."/>
            <person name="Cho S.H."/>
            <person name="Dutcher S."/>
            <person name="Estelle M."/>
            <person name="Fawcett J.A."/>
            <person name="Gundlach H."/>
            <person name="Hanada K."/>
            <person name="Heyl A."/>
            <person name="Hicks K.A."/>
            <person name="Hugh J."/>
            <person name="Lohr M."/>
            <person name="Mayer K."/>
            <person name="Melkozernov A."/>
            <person name="Murata T."/>
            <person name="Nelson D."/>
            <person name="Pils B."/>
            <person name="Prigge M."/>
            <person name="Reiss B."/>
            <person name="Renner T."/>
            <person name="Rombauts S."/>
            <person name="Rushton P."/>
            <person name="Sanderfoot A."/>
            <person name="Schween G."/>
            <person name="Shiu S.-H."/>
            <person name="Stueber K."/>
            <person name="Theodoulou F.L."/>
            <person name="Tu H."/>
            <person name="Van de Peer Y."/>
            <person name="Verrier P.J."/>
            <person name="Waters E."/>
            <person name="Wood A."/>
            <person name="Yang L."/>
            <person name="Cove D."/>
            <person name="Cuming A."/>
            <person name="Hasebe M."/>
            <person name="Lucas S."/>
            <person name="Mishler D.B."/>
            <person name="Reski R."/>
            <person name="Grigoriev I."/>
            <person name="Quatrano R.S."/>
            <person name="Boore J.L."/>
        </authorList>
    </citation>
    <scope>NUCLEOTIDE SEQUENCE [LARGE SCALE GENOMIC DNA]</scope>
    <source>
        <strain evidence="3 4">cv. Gransden 2004</strain>
    </source>
</reference>
<feature type="transmembrane region" description="Helical" evidence="1">
    <location>
        <begin position="6"/>
        <end position="24"/>
    </location>
</feature>
<evidence type="ECO:0000313" key="3">
    <source>
        <dbReference type="EnsemblPlants" id="PAC:32926207.CDS.1"/>
    </source>
</evidence>
<evidence type="ECO:0000256" key="1">
    <source>
        <dbReference type="SAM" id="Phobius"/>
    </source>
</evidence>
<dbReference type="EMBL" id="ABEU02000007">
    <property type="protein sequence ID" value="PNR50969.1"/>
    <property type="molecule type" value="Genomic_DNA"/>
</dbReference>
<reference evidence="2 4" key="2">
    <citation type="journal article" date="2018" name="Plant J.">
        <title>The Physcomitrella patens chromosome-scale assembly reveals moss genome structure and evolution.</title>
        <authorList>
            <person name="Lang D."/>
            <person name="Ullrich K.K."/>
            <person name="Murat F."/>
            <person name="Fuchs J."/>
            <person name="Jenkins J."/>
            <person name="Haas F.B."/>
            <person name="Piednoel M."/>
            <person name="Gundlach H."/>
            <person name="Van Bel M."/>
            <person name="Meyberg R."/>
            <person name="Vives C."/>
            <person name="Morata J."/>
            <person name="Symeonidi A."/>
            <person name="Hiss M."/>
            <person name="Muchero W."/>
            <person name="Kamisugi Y."/>
            <person name="Saleh O."/>
            <person name="Blanc G."/>
            <person name="Decker E.L."/>
            <person name="van Gessel N."/>
            <person name="Grimwood J."/>
            <person name="Hayes R.D."/>
            <person name="Graham S.W."/>
            <person name="Gunter L.E."/>
            <person name="McDaniel S.F."/>
            <person name="Hoernstein S.N.W."/>
            <person name="Larsson A."/>
            <person name="Li F.W."/>
            <person name="Perroud P.F."/>
            <person name="Phillips J."/>
            <person name="Ranjan P."/>
            <person name="Rokshar D.S."/>
            <person name="Rothfels C.J."/>
            <person name="Schneider L."/>
            <person name="Shu S."/>
            <person name="Stevenson D.W."/>
            <person name="Thummler F."/>
            <person name="Tillich M."/>
            <person name="Villarreal Aguilar J.C."/>
            <person name="Widiez T."/>
            <person name="Wong G.K."/>
            <person name="Wymore A."/>
            <person name="Zhang Y."/>
            <person name="Zimmer A.D."/>
            <person name="Quatrano R.S."/>
            <person name="Mayer K.F.X."/>
            <person name="Goodstein D."/>
            <person name="Casacuberta J.M."/>
            <person name="Vandepoele K."/>
            <person name="Reski R."/>
            <person name="Cuming A.C."/>
            <person name="Tuskan G.A."/>
            <person name="Maumus F."/>
            <person name="Salse J."/>
            <person name="Schmutz J."/>
            <person name="Rensing S.A."/>
        </authorList>
    </citation>
    <scope>NUCLEOTIDE SEQUENCE [LARGE SCALE GENOMIC DNA]</scope>
    <source>
        <strain evidence="3 4">cv. Gransden 2004</strain>
    </source>
</reference>
<name>A0A2K1KB20_PHYPA</name>
<dbReference type="Gramene" id="Pp3c7_9030V3.1">
    <property type="protein sequence ID" value="PAC:32926207.CDS.1"/>
    <property type="gene ID" value="Pp3c7_9030"/>
</dbReference>
<keyword evidence="4" id="KW-1185">Reference proteome</keyword>
<keyword evidence="1" id="KW-0472">Membrane</keyword>
<dbReference type="AlphaFoldDB" id="A0A2K1KB20"/>
<dbReference type="Proteomes" id="UP000006727">
    <property type="component" value="Chromosome 7"/>
</dbReference>
<keyword evidence="1" id="KW-0812">Transmembrane</keyword>